<organism evidence="2 3">
    <name type="scientific">Phyllosticta capitalensis</name>
    <dbReference type="NCBI Taxonomy" id="121624"/>
    <lineage>
        <taxon>Eukaryota</taxon>
        <taxon>Fungi</taxon>
        <taxon>Dikarya</taxon>
        <taxon>Ascomycota</taxon>
        <taxon>Pezizomycotina</taxon>
        <taxon>Dothideomycetes</taxon>
        <taxon>Dothideomycetes incertae sedis</taxon>
        <taxon>Botryosphaeriales</taxon>
        <taxon>Phyllostictaceae</taxon>
        <taxon>Phyllosticta</taxon>
    </lineage>
</organism>
<proteinExistence type="predicted"/>
<dbReference type="PANTHER" id="PTHR33112:SF10">
    <property type="entry name" value="TOL"/>
    <property type="match status" value="1"/>
</dbReference>
<reference evidence="2 3" key="1">
    <citation type="submission" date="2024-04" db="EMBL/GenBank/DDBJ databases">
        <title>Phyllosticta paracitricarpa is synonymous to the EU quarantine fungus P. citricarpa based on phylogenomic analyses.</title>
        <authorList>
            <consortium name="Lawrence Berkeley National Laboratory"/>
            <person name="Van Ingen-Buijs V.A."/>
            <person name="Van Westerhoven A.C."/>
            <person name="Haridas S."/>
            <person name="Skiadas P."/>
            <person name="Martin F."/>
            <person name="Groenewald J.Z."/>
            <person name="Crous P.W."/>
            <person name="Seidl M.F."/>
        </authorList>
    </citation>
    <scope>NUCLEOTIDE SEQUENCE [LARGE SCALE GENOMIC DNA]</scope>
    <source>
        <strain evidence="2 3">CBS 123374</strain>
    </source>
</reference>
<keyword evidence="3" id="KW-1185">Reference proteome</keyword>
<gene>
    <name evidence="2" type="ORF">HDK90DRAFT_523811</name>
</gene>
<sequence>MFLLQSADKADEFIKETNRIPDRHHFARRLASYTHYHYFGGPISIAASAQSNASEWREADRMKAEKIKRQGLFPFHPPKNSWKRLEFDTRTFRSFMREALPFFPEKDARGPCERCGLLLWAQSKRQLSTRDLAPANCQFCGLICSAFNGDNVEVISHRSRITRKDSGESRLALFVEVTNETAHGEANHGMFKLPQTIENFIPFHDQLVHCEASGHQSQPCGSSSSSLRPSRLLCVGIFGDLIALETDSFVSDEYATLSYCWGEGPFEYQTTKSNVRSRSVMGNFSMRELPQTIQDAITVARNLGLIYLWVDAICIIQNDEEDMKRELPTMGEIYGNSSCTIAATAAESATDGFLGSTRTKHGPKIMISTLNKEGRRVYVAERVEQDAINVFEKDVDESRLNSRGWVMQERVLSRRTIHFGKRHVYFECEAGIRFEDSSLLKCNPGGPKYFELAFPKSLERYGYSHTLAFLEPFIERFTGCGLSKATDRKYAMAGLLKHLSNIKYLGRQRFGIFDLYLHRNLLWQRPNGEELVQIKYPHSERVPSWSWMAYAGKIKFGKFNSDEIDEPEELSKTSTESNRSTVYGEIYVAPDYSLRFDLNDKRALIADVWQFHECHFSPGRQRWCIQDNLHDRRKIGWIQYDLEIVDMACMLDILTVRAVVVARPKKKWMAVDCECILVVESCGRDSRGRDAYRRIGVGMIQRGHLTAKTEEVHIL</sequence>
<comment type="caution">
    <text evidence="2">The sequence shown here is derived from an EMBL/GenBank/DDBJ whole genome shotgun (WGS) entry which is preliminary data.</text>
</comment>
<evidence type="ECO:0000313" key="2">
    <source>
        <dbReference type="EMBL" id="KAK8240848.1"/>
    </source>
</evidence>
<dbReference type="Pfam" id="PF06985">
    <property type="entry name" value="HET"/>
    <property type="match status" value="1"/>
</dbReference>
<dbReference type="EMBL" id="JBBWRZ010000003">
    <property type="protein sequence ID" value="KAK8240848.1"/>
    <property type="molecule type" value="Genomic_DNA"/>
</dbReference>
<name>A0ABR1YXV4_9PEZI</name>
<evidence type="ECO:0000313" key="3">
    <source>
        <dbReference type="Proteomes" id="UP001492380"/>
    </source>
</evidence>
<evidence type="ECO:0000259" key="1">
    <source>
        <dbReference type="Pfam" id="PF06985"/>
    </source>
</evidence>
<dbReference type="PANTHER" id="PTHR33112">
    <property type="entry name" value="DOMAIN PROTEIN, PUTATIVE-RELATED"/>
    <property type="match status" value="1"/>
</dbReference>
<dbReference type="Proteomes" id="UP001492380">
    <property type="component" value="Unassembled WGS sequence"/>
</dbReference>
<dbReference type="InterPro" id="IPR010730">
    <property type="entry name" value="HET"/>
</dbReference>
<protein>
    <submittedName>
        <fullName evidence="2">Heterokaryon incompatibility protein-domain-containing protein</fullName>
    </submittedName>
</protein>
<accession>A0ABR1YXV4</accession>
<feature type="domain" description="Heterokaryon incompatibility" evidence="1">
    <location>
        <begin position="254"/>
        <end position="409"/>
    </location>
</feature>